<dbReference type="Proteomes" id="UP000683507">
    <property type="component" value="Chromosome"/>
</dbReference>
<dbReference type="Gene3D" id="3.20.20.370">
    <property type="entry name" value="Glycoside hydrolase/deacetylase"/>
    <property type="match status" value="1"/>
</dbReference>
<dbReference type="KEGG" id="ptan:CRYO30217_03318"/>
<dbReference type="InterPro" id="IPR050248">
    <property type="entry name" value="Polysacc_deacetylase_ArnD"/>
</dbReference>
<dbReference type="PANTHER" id="PTHR10587">
    <property type="entry name" value="GLYCOSYL TRANSFERASE-RELATED"/>
    <property type="match status" value="1"/>
</dbReference>
<dbReference type="GO" id="GO:0005975">
    <property type="term" value="P:carbohydrate metabolic process"/>
    <property type="evidence" value="ECO:0007669"/>
    <property type="project" value="InterPro"/>
</dbReference>
<dbReference type="PROSITE" id="PS51677">
    <property type="entry name" value="NODB"/>
    <property type="match status" value="1"/>
</dbReference>
<gene>
    <name evidence="2" type="ORF">CRYO30217_03318</name>
</gene>
<dbReference type="RefSeq" id="WP_258543502.1">
    <property type="nucleotide sequence ID" value="NZ_OU015584.1"/>
</dbReference>
<dbReference type="AlphaFoldDB" id="A0A916JQJ2"/>
<name>A0A916JQJ2_9FLAO</name>
<dbReference type="EMBL" id="OU015584">
    <property type="protein sequence ID" value="CAG5086883.1"/>
    <property type="molecule type" value="Genomic_DNA"/>
</dbReference>
<sequence length="205" mass="23328">MNYFVKTPKLLHSLYRDAVWFIPNAENKIFLTFDDGPVEGITSSCLDILATHDVKATFFCVGENIINNKSIFERIKKEGHTVGHHSYNHLKGWKTQNEVYFENVKQGANLVNTPLFRPPYGKIKRSQINHLKSAYKIIMWDVLSGDFDPKVSTDQCVKNVLKHTESGSIIVMHDNEKCGKKMLLALPEIITNLKSSGFQFSTLPI</sequence>
<evidence type="ECO:0000313" key="3">
    <source>
        <dbReference type="Proteomes" id="UP000683507"/>
    </source>
</evidence>
<evidence type="ECO:0000313" key="2">
    <source>
        <dbReference type="EMBL" id="CAG5086883.1"/>
    </source>
</evidence>
<reference evidence="2" key="1">
    <citation type="submission" date="2021-04" db="EMBL/GenBank/DDBJ databases">
        <authorList>
            <person name="Rodrigo-Torres L."/>
            <person name="Arahal R. D."/>
            <person name="Lucena T."/>
        </authorList>
    </citation>
    <scope>NUCLEOTIDE SEQUENCE</scope>
    <source>
        <strain evidence="2">AS29M-1</strain>
    </source>
</reference>
<dbReference type="SUPFAM" id="SSF88713">
    <property type="entry name" value="Glycoside hydrolase/deacetylase"/>
    <property type="match status" value="1"/>
</dbReference>
<dbReference type="CDD" id="cd10917">
    <property type="entry name" value="CE4_NodB_like_6s_7s"/>
    <property type="match status" value="1"/>
</dbReference>
<keyword evidence="3" id="KW-1185">Reference proteome</keyword>
<accession>A0A916JQJ2</accession>
<proteinExistence type="predicted"/>
<dbReference type="Pfam" id="PF01522">
    <property type="entry name" value="Polysacc_deac_1"/>
    <property type="match status" value="1"/>
</dbReference>
<dbReference type="GO" id="GO:0016810">
    <property type="term" value="F:hydrolase activity, acting on carbon-nitrogen (but not peptide) bonds"/>
    <property type="evidence" value="ECO:0007669"/>
    <property type="project" value="InterPro"/>
</dbReference>
<keyword evidence="2" id="KW-0378">Hydrolase</keyword>
<feature type="domain" description="NodB homology" evidence="1">
    <location>
        <begin position="27"/>
        <end position="201"/>
    </location>
</feature>
<dbReference type="InterPro" id="IPR011330">
    <property type="entry name" value="Glyco_hydro/deAcase_b/a-brl"/>
</dbReference>
<protein>
    <submittedName>
        <fullName evidence="2">Peptidoglycan-N-acetylglucosamine deacetylase</fullName>
        <ecNumber evidence="2">3.5.1.104</ecNumber>
    </submittedName>
</protein>
<dbReference type="EC" id="3.5.1.104" evidence="2"/>
<evidence type="ECO:0000259" key="1">
    <source>
        <dbReference type="PROSITE" id="PS51677"/>
    </source>
</evidence>
<dbReference type="InterPro" id="IPR002509">
    <property type="entry name" value="NODB_dom"/>
</dbReference>
<organism evidence="2 3">
    <name type="scientific">Parvicella tangerina</name>
    <dbReference type="NCBI Taxonomy" id="2829795"/>
    <lineage>
        <taxon>Bacteria</taxon>
        <taxon>Pseudomonadati</taxon>
        <taxon>Bacteroidota</taxon>
        <taxon>Flavobacteriia</taxon>
        <taxon>Flavobacteriales</taxon>
        <taxon>Parvicellaceae</taxon>
        <taxon>Parvicella</taxon>
    </lineage>
</organism>